<feature type="transmembrane region" description="Helical" evidence="17">
    <location>
        <begin position="83"/>
        <end position="101"/>
    </location>
</feature>
<evidence type="ECO:0000259" key="20">
    <source>
        <dbReference type="Pfam" id="PF06455"/>
    </source>
</evidence>
<feature type="transmembrane region" description="Helical" evidence="17">
    <location>
        <begin position="670"/>
        <end position="686"/>
    </location>
</feature>
<comment type="similarity">
    <text evidence="17">Belongs to the complex I subunit 5 family.</text>
</comment>
<feature type="transmembrane region" description="Helical" evidence="17">
    <location>
        <begin position="203"/>
        <end position="222"/>
    </location>
</feature>
<keyword evidence="5 17" id="KW-0813">Transport</keyword>
<evidence type="ECO:0000259" key="19">
    <source>
        <dbReference type="Pfam" id="PF00662"/>
    </source>
</evidence>
<keyword evidence="10" id="KW-0249">Electron transport</keyword>
<feature type="transmembrane region" description="Helical" evidence="17">
    <location>
        <begin position="647"/>
        <end position="664"/>
    </location>
</feature>
<dbReference type="PRINTS" id="PR01435">
    <property type="entry name" value="NPOXDRDTASE5"/>
</dbReference>
<evidence type="ECO:0000256" key="14">
    <source>
        <dbReference type="ARBA" id="ARBA00023128"/>
    </source>
</evidence>
<dbReference type="GO" id="GO:0015990">
    <property type="term" value="P:electron transport coupled proton transport"/>
    <property type="evidence" value="ECO:0007669"/>
    <property type="project" value="TreeGrafter"/>
</dbReference>
<keyword evidence="12 17" id="KW-0520">NAD</keyword>
<dbReference type="Pfam" id="PF06455">
    <property type="entry name" value="NADH5_C"/>
    <property type="match status" value="1"/>
</dbReference>
<dbReference type="InterPro" id="IPR010934">
    <property type="entry name" value="NADH_DH_su5_C"/>
</dbReference>
<comment type="catalytic activity">
    <reaction evidence="16 17">
        <text>a ubiquinone + NADH + 5 H(+)(in) = a ubiquinol + NAD(+) + 4 H(+)(out)</text>
        <dbReference type="Rhea" id="RHEA:29091"/>
        <dbReference type="Rhea" id="RHEA-COMP:9565"/>
        <dbReference type="Rhea" id="RHEA-COMP:9566"/>
        <dbReference type="ChEBI" id="CHEBI:15378"/>
        <dbReference type="ChEBI" id="CHEBI:16389"/>
        <dbReference type="ChEBI" id="CHEBI:17976"/>
        <dbReference type="ChEBI" id="CHEBI:57540"/>
        <dbReference type="ChEBI" id="CHEBI:57945"/>
        <dbReference type="EC" id="7.1.1.2"/>
    </reaction>
</comment>
<feature type="transmembrane region" description="Helical" evidence="17">
    <location>
        <begin position="476"/>
        <end position="498"/>
    </location>
</feature>
<dbReference type="GO" id="GO:0042773">
    <property type="term" value="P:ATP synthesis coupled electron transport"/>
    <property type="evidence" value="ECO:0007669"/>
    <property type="project" value="InterPro"/>
</dbReference>
<feature type="transmembrane region" description="Helical" evidence="17">
    <location>
        <begin position="510"/>
        <end position="530"/>
    </location>
</feature>
<dbReference type="GeneID" id="14658541"/>
<evidence type="ECO:0000256" key="10">
    <source>
        <dbReference type="ARBA" id="ARBA00022982"/>
    </source>
</evidence>
<feature type="transmembrane region" description="Helical" evidence="17">
    <location>
        <begin position="243"/>
        <end position="261"/>
    </location>
</feature>
<evidence type="ECO:0000313" key="21">
    <source>
        <dbReference type="EMBL" id="AGE14656.1"/>
    </source>
</evidence>
<reference evidence="21" key="1">
    <citation type="submission" date="2012-12" db="EMBL/GenBank/DDBJ databases">
        <authorList>
            <person name="Lang B.F."/>
        </authorList>
    </citation>
    <scope>NUCLEOTIDE SEQUENCE</scope>
</reference>
<evidence type="ECO:0000256" key="6">
    <source>
        <dbReference type="ARBA" id="ARBA00022660"/>
    </source>
</evidence>
<dbReference type="InterPro" id="IPR001516">
    <property type="entry name" value="Proton_antipo_N"/>
</dbReference>
<feature type="domain" description="NADH dehydrogenase subunit 5 C-terminal" evidence="20">
    <location>
        <begin position="424"/>
        <end position="628"/>
    </location>
</feature>
<feature type="domain" description="NADH-Ubiquinone oxidoreductase (complex I) chain 5 N-terminal" evidence="19">
    <location>
        <begin position="64"/>
        <end position="114"/>
    </location>
</feature>
<dbReference type="InterPro" id="IPR003945">
    <property type="entry name" value="NU5C-like"/>
</dbReference>
<accession>M1GMW5</accession>
<feature type="transmembrane region" description="Helical" evidence="17">
    <location>
        <begin position="273"/>
        <end position="294"/>
    </location>
</feature>
<feature type="transmembrane region" description="Helical" evidence="17">
    <location>
        <begin position="176"/>
        <end position="197"/>
    </location>
</feature>
<comment type="function">
    <text evidence="17">Core subunit of the mitochondrial membrane respiratory chain NADH dehydrogenase (Complex I) which catalyzes electron transfer from NADH through the respiratory chain, using ubiquinone as an electron acceptor. Essential for the catalytic activity and assembly of complex I.</text>
</comment>
<organism evidence="21">
    <name type="scientific">Microbotryum cf. violaceum BFL-2013</name>
    <dbReference type="NCBI Taxonomy" id="1288119"/>
    <lineage>
        <taxon>Eukaryota</taxon>
        <taxon>Fungi</taxon>
        <taxon>Dikarya</taxon>
        <taxon>Basidiomycota</taxon>
        <taxon>Pucciniomycotina</taxon>
        <taxon>Microbotryomycetes</taxon>
        <taxon>Microbotryales</taxon>
        <taxon>Microbotryaceae</taxon>
        <taxon>Microbotryum</taxon>
    </lineage>
</organism>
<evidence type="ECO:0000256" key="7">
    <source>
        <dbReference type="ARBA" id="ARBA00022692"/>
    </source>
</evidence>
<evidence type="ECO:0000256" key="8">
    <source>
        <dbReference type="ARBA" id="ARBA00022792"/>
    </source>
</evidence>
<evidence type="ECO:0000256" key="13">
    <source>
        <dbReference type="ARBA" id="ARBA00023075"/>
    </source>
</evidence>
<feature type="transmembrane region" description="Helical" evidence="17">
    <location>
        <begin position="451"/>
        <end position="470"/>
    </location>
</feature>
<evidence type="ECO:0000256" key="11">
    <source>
        <dbReference type="ARBA" id="ARBA00022989"/>
    </source>
</evidence>
<dbReference type="PRINTS" id="PR01434">
    <property type="entry name" value="NADHDHGNASE5"/>
</dbReference>
<geneLocation type="mitochondrion" evidence="21"/>
<dbReference type="PANTHER" id="PTHR42829">
    <property type="entry name" value="NADH-UBIQUINONE OXIDOREDUCTASE CHAIN 5"/>
    <property type="match status" value="1"/>
</dbReference>
<dbReference type="NCBIfam" id="NF005141">
    <property type="entry name" value="PRK06590.1"/>
    <property type="match status" value="1"/>
</dbReference>
<evidence type="ECO:0000256" key="3">
    <source>
        <dbReference type="ARBA" id="ARBA00012944"/>
    </source>
</evidence>
<evidence type="ECO:0000256" key="2">
    <source>
        <dbReference type="ARBA" id="ARBA00004448"/>
    </source>
</evidence>
<feature type="transmembrane region" description="Helical" evidence="17">
    <location>
        <begin position="409"/>
        <end position="430"/>
    </location>
</feature>
<keyword evidence="21" id="KW-0560">Oxidoreductase</keyword>
<dbReference type="RefSeq" id="YP_007475438.1">
    <property type="nucleotide sequence ID" value="NC_020354.1"/>
</dbReference>
<keyword evidence="9" id="KW-1278">Translocase</keyword>
<dbReference type="GO" id="GO:0005743">
    <property type="term" value="C:mitochondrial inner membrane"/>
    <property type="evidence" value="ECO:0007669"/>
    <property type="project" value="UniProtKB-SubCell"/>
</dbReference>
<gene>
    <name evidence="21" type="primary">nad5</name>
</gene>
<protein>
    <recommendedName>
        <fullName evidence="4 17">NADH-ubiquinone oxidoreductase chain 5</fullName>
        <ecNumber evidence="3 17">7.1.1.2</ecNumber>
    </recommendedName>
</protein>
<keyword evidence="8" id="KW-0999">Mitochondrion inner membrane</keyword>
<evidence type="ECO:0000256" key="4">
    <source>
        <dbReference type="ARBA" id="ARBA00021096"/>
    </source>
</evidence>
<name>M1GMW5_9BASI</name>
<evidence type="ECO:0000256" key="5">
    <source>
        <dbReference type="ARBA" id="ARBA00022448"/>
    </source>
</evidence>
<feature type="transmembrane region" description="Helical" evidence="17">
    <location>
        <begin position="113"/>
        <end position="129"/>
    </location>
</feature>
<feature type="transmembrane region" description="Helical" evidence="17">
    <location>
        <begin position="301"/>
        <end position="319"/>
    </location>
</feature>
<dbReference type="NCBIfam" id="TIGR01974">
    <property type="entry name" value="NDH_I_L"/>
    <property type="match status" value="1"/>
</dbReference>
<keyword evidence="11 17" id="KW-1133">Transmembrane helix</keyword>
<dbReference type="Gene3D" id="1.20.5.2700">
    <property type="match status" value="1"/>
</dbReference>
<evidence type="ECO:0000256" key="17">
    <source>
        <dbReference type="RuleBase" id="RU003404"/>
    </source>
</evidence>
<dbReference type="AlphaFoldDB" id="M1GMW5"/>
<evidence type="ECO:0000259" key="18">
    <source>
        <dbReference type="Pfam" id="PF00361"/>
    </source>
</evidence>
<feature type="transmembrane region" description="Helical" evidence="17">
    <location>
        <begin position="615"/>
        <end position="635"/>
    </location>
</feature>
<evidence type="ECO:0000256" key="15">
    <source>
        <dbReference type="ARBA" id="ARBA00023136"/>
    </source>
</evidence>
<evidence type="ECO:0000256" key="12">
    <source>
        <dbReference type="ARBA" id="ARBA00023027"/>
    </source>
</evidence>
<feature type="transmembrane region" description="Helical" evidence="17">
    <location>
        <begin position="325"/>
        <end position="347"/>
    </location>
</feature>
<evidence type="ECO:0000256" key="16">
    <source>
        <dbReference type="ARBA" id="ARBA00049551"/>
    </source>
</evidence>
<dbReference type="InterPro" id="IPR018393">
    <property type="entry name" value="NADHpl_OxRdtase_5_subgr"/>
</dbReference>
<keyword evidence="7 17" id="KW-0812">Transmembrane</keyword>
<feature type="domain" description="NADH:quinone oxidoreductase/Mrp antiporter transmembrane" evidence="18">
    <location>
        <begin position="132"/>
        <end position="410"/>
    </location>
</feature>
<dbReference type="GO" id="GO:0008137">
    <property type="term" value="F:NADH dehydrogenase (ubiquinone) activity"/>
    <property type="evidence" value="ECO:0007669"/>
    <property type="project" value="UniProtKB-EC"/>
</dbReference>
<evidence type="ECO:0000256" key="1">
    <source>
        <dbReference type="ARBA" id="ARBA00003257"/>
    </source>
</evidence>
<keyword evidence="15 17" id="KW-0472">Membrane</keyword>
<feature type="transmembrane region" description="Helical" evidence="17">
    <location>
        <begin position="368"/>
        <end position="389"/>
    </location>
</feature>
<keyword evidence="6" id="KW-0679">Respiratory chain</keyword>
<feature type="transmembrane region" description="Helical" evidence="17">
    <location>
        <begin position="26"/>
        <end position="47"/>
    </location>
</feature>
<dbReference type="PANTHER" id="PTHR42829:SF2">
    <property type="entry name" value="NADH-UBIQUINONE OXIDOREDUCTASE CHAIN 5"/>
    <property type="match status" value="1"/>
</dbReference>
<feature type="transmembrane region" description="Helical" evidence="17">
    <location>
        <begin position="135"/>
        <end position="155"/>
    </location>
</feature>
<dbReference type="GO" id="GO:0003954">
    <property type="term" value="F:NADH dehydrogenase activity"/>
    <property type="evidence" value="ECO:0007669"/>
    <property type="project" value="TreeGrafter"/>
</dbReference>
<comment type="function">
    <text evidence="1">Core subunit of the mitochondrial membrane respiratory chain NADH dehydrogenase (Complex I) that is believed to belong to the minimal assembly required for catalysis. Complex I functions in the transfer of electrons from NADH to the respiratory chain. The immediate electron acceptor for the enzyme is believed to be ubiquinone.</text>
</comment>
<dbReference type="Pfam" id="PF00662">
    <property type="entry name" value="Proton_antipo_N"/>
    <property type="match status" value="1"/>
</dbReference>
<proteinExistence type="inferred from homology"/>
<sequence>MYLSILALPLLGSISSGLFGRKLGVTGAQIITCVCMLTSSFLSMIAFYEVALCGSPVSVYLSSWIDSGLMSVDWAFTFDSLTVSMLLPVLFVSSMVHIYSVSYMSADPHNQRFFAYLSMFTFFMLVLVAGDNYLILFVGWEGIGVSSYLLINFWYTRIQANKSAIKAMVINRVGDTSLSIAFFGAFWAFGNLDYATIYSLSPYMNETVLTVIGLLFLFAAMGKSAQLGLHSWLPDAMEGPTPVSALIHAATLVTAGVYLLLRSSPLLEFAPTTLVVITWVGAITAFFAATTGLLQNDIKRVIAYSTCSQMGYLFMAVGISQYSVALFHLVNHAFFKAVLFLAAGGVLHSMSDQQDMRRLGGLINFLPFTYTIILIGSLSLMAVTFLSGNYSKDLLIELGYGSYTMSGSIVYWLGTITAAITAFYSFRLISMTFLTTPNASKSDYENTHEQDMITVIPLVLLALLSIFFGYVAKDSFVGMGSDMLSSSLFVHPSNVVLVEAEFSIPVFYKFLPLIVTFLGASLSLLMYHTWGKFTVPGDAFGGLGKRLYTFFNAKWYFDAIINHYVLDKGLKLGLVTAKVLDRGAVELLGPFGLSRSLSNGSQQIARLDTGVVTQYALYIMIGLISISLILFVPVLTQEYSMSNTGDLIPLILIYIVGLLFISRSSLYSPVISPFFIFFFYLFFIFEENKKQIKKRKIKRKK</sequence>
<keyword evidence="13 17" id="KW-0830">Ubiquinone</keyword>
<dbReference type="InterPro" id="IPR001750">
    <property type="entry name" value="ND/Mrp_TM"/>
</dbReference>
<dbReference type="EMBL" id="KC285587">
    <property type="protein sequence ID" value="AGE14656.1"/>
    <property type="molecule type" value="Genomic_DNA"/>
</dbReference>
<dbReference type="EC" id="7.1.1.2" evidence="3 17"/>
<evidence type="ECO:0000256" key="9">
    <source>
        <dbReference type="ARBA" id="ARBA00022967"/>
    </source>
</evidence>
<comment type="subcellular location">
    <subcellularLocation>
        <location evidence="2">Mitochondrion inner membrane</location>
        <topology evidence="2">Multi-pass membrane protein</topology>
    </subcellularLocation>
</comment>
<keyword evidence="14 17" id="KW-0496">Mitochondrion</keyword>
<dbReference type="Pfam" id="PF00361">
    <property type="entry name" value="Proton_antipo_M"/>
    <property type="match status" value="1"/>
</dbReference>